<evidence type="ECO:0000256" key="1">
    <source>
        <dbReference type="SAM" id="MobiDB-lite"/>
    </source>
</evidence>
<feature type="compositionally biased region" description="Basic and acidic residues" evidence="1">
    <location>
        <begin position="12"/>
        <end position="23"/>
    </location>
</feature>
<evidence type="ECO:0000313" key="3">
    <source>
        <dbReference type="Proteomes" id="UP000215914"/>
    </source>
</evidence>
<dbReference type="EMBL" id="CM007892">
    <property type="protein sequence ID" value="OTG32808.1"/>
    <property type="molecule type" value="Genomic_DNA"/>
</dbReference>
<evidence type="ECO:0000313" key="2">
    <source>
        <dbReference type="EMBL" id="OTG32808.1"/>
    </source>
</evidence>
<dbReference type="AlphaFoldDB" id="A0A251VB22"/>
<sequence length="111" mass="13090">MEAWNEAGQTEQVRKGKRNLDASRRRWVSSNPKILTKTLKLEVQIWSKTKIEHRLLIPIARGLWRLGMKRVKRSKYEKKSVIWMRVLGTQGLWVTIKQLLKDRTHTLEASA</sequence>
<gene>
    <name evidence="2" type="ORF">HannXRQ_Chr03g0090741</name>
</gene>
<name>A0A251VB22_HELAN</name>
<protein>
    <submittedName>
        <fullName evidence="2">Uncharacterized protein</fullName>
    </submittedName>
</protein>
<dbReference type="InParanoid" id="A0A251VB22"/>
<organism evidence="2 3">
    <name type="scientific">Helianthus annuus</name>
    <name type="common">Common sunflower</name>
    <dbReference type="NCBI Taxonomy" id="4232"/>
    <lineage>
        <taxon>Eukaryota</taxon>
        <taxon>Viridiplantae</taxon>
        <taxon>Streptophyta</taxon>
        <taxon>Embryophyta</taxon>
        <taxon>Tracheophyta</taxon>
        <taxon>Spermatophyta</taxon>
        <taxon>Magnoliopsida</taxon>
        <taxon>eudicotyledons</taxon>
        <taxon>Gunneridae</taxon>
        <taxon>Pentapetalae</taxon>
        <taxon>asterids</taxon>
        <taxon>campanulids</taxon>
        <taxon>Asterales</taxon>
        <taxon>Asteraceae</taxon>
        <taxon>Asteroideae</taxon>
        <taxon>Heliantheae alliance</taxon>
        <taxon>Heliantheae</taxon>
        <taxon>Helianthus</taxon>
    </lineage>
</organism>
<accession>A0A251VB22</accession>
<reference evidence="3" key="1">
    <citation type="journal article" date="2017" name="Nature">
        <title>The sunflower genome provides insights into oil metabolism, flowering and Asterid evolution.</title>
        <authorList>
            <person name="Badouin H."/>
            <person name="Gouzy J."/>
            <person name="Grassa C.J."/>
            <person name="Murat F."/>
            <person name="Staton S.E."/>
            <person name="Cottret L."/>
            <person name="Lelandais-Briere C."/>
            <person name="Owens G.L."/>
            <person name="Carrere S."/>
            <person name="Mayjonade B."/>
            <person name="Legrand L."/>
            <person name="Gill N."/>
            <person name="Kane N.C."/>
            <person name="Bowers J.E."/>
            <person name="Hubner S."/>
            <person name="Bellec A."/>
            <person name="Berard A."/>
            <person name="Berges H."/>
            <person name="Blanchet N."/>
            <person name="Boniface M.C."/>
            <person name="Brunel D."/>
            <person name="Catrice O."/>
            <person name="Chaidir N."/>
            <person name="Claudel C."/>
            <person name="Donnadieu C."/>
            <person name="Faraut T."/>
            <person name="Fievet G."/>
            <person name="Helmstetter N."/>
            <person name="King M."/>
            <person name="Knapp S.J."/>
            <person name="Lai Z."/>
            <person name="Le Paslier M.C."/>
            <person name="Lippi Y."/>
            <person name="Lorenzon L."/>
            <person name="Mandel J.R."/>
            <person name="Marage G."/>
            <person name="Marchand G."/>
            <person name="Marquand E."/>
            <person name="Bret-Mestries E."/>
            <person name="Morien E."/>
            <person name="Nambeesan S."/>
            <person name="Nguyen T."/>
            <person name="Pegot-Espagnet P."/>
            <person name="Pouilly N."/>
            <person name="Raftis F."/>
            <person name="Sallet E."/>
            <person name="Schiex T."/>
            <person name="Thomas J."/>
            <person name="Vandecasteele C."/>
            <person name="Vares D."/>
            <person name="Vear F."/>
            <person name="Vautrin S."/>
            <person name="Crespi M."/>
            <person name="Mangin B."/>
            <person name="Burke J.M."/>
            <person name="Salse J."/>
            <person name="Munos S."/>
            <person name="Vincourt P."/>
            <person name="Rieseberg L.H."/>
            <person name="Langlade N.B."/>
        </authorList>
    </citation>
    <scope>NUCLEOTIDE SEQUENCE [LARGE SCALE GENOMIC DNA]</scope>
    <source>
        <strain evidence="3">cv. SF193</strain>
    </source>
</reference>
<keyword evidence="3" id="KW-1185">Reference proteome</keyword>
<proteinExistence type="predicted"/>
<dbReference type="Proteomes" id="UP000215914">
    <property type="component" value="Chromosome 3"/>
</dbReference>
<feature type="region of interest" description="Disordered" evidence="1">
    <location>
        <begin position="1"/>
        <end position="23"/>
    </location>
</feature>